<keyword evidence="2" id="KW-1185">Reference proteome</keyword>
<evidence type="ECO:0000313" key="1">
    <source>
        <dbReference type="EMBL" id="KAL0153470.1"/>
    </source>
</evidence>
<name>A0ABD0MTX0_CIRMR</name>
<proteinExistence type="predicted"/>
<evidence type="ECO:0000313" key="2">
    <source>
        <dbReference type="Proteomes" id="UP001529510"/>
    </source>
</evidence>
<sequence length="98" mass="10677">VEAPSLAEEVEDEVDMVAILQELNPFAVEQELRAGVQEQLVNGIEPVPVDSLREDLLDSQVSLVEGLGGVDEPVLRRTGRVIAGRHTNPHHLPRPVGE</sequence>
<protein>
    <submittedName>
        <fullName evidence="1">Uncharacterized protein</fullName>
    </submittedName>
</protein>
<accession>A0ABD0MTX0</accession>
<dbReference type="EMBL" id="JAMKFB020000099">
    <property type="protein sequence ID" value="KAL0153470.1"/>
    <property type="molecule type" value="Genomic_DNA"/>
</dbReference>
<gene>
    <name evidence="1" type="ORF">M9458_051215</name>
</gene>
<comment type="caution">
    <text evidence="1">The sequence shown here is derived from an EMBL/GenBank/DDBJ whole genome shotgun (WGS) entry which is preliminary data.</text>
</comment>
<organism evidence="1 2">
    <name type="scientific">Cirrhinus mrigala</name>
    <name type="common">Mrigala</name>
    <dbReference type="NCBI Taxonomy" id="683832"/>
    <lineage>
        <taxon>Eukaryota</taxon>
        <taxon>Metazoa</taxon>
        <taxon>Chordata</taxon>
        <taxon>Craniata</taxon>
        <taxon>Vertebrata</taxon>
        <taxon>Euteleostomi</taxon>
        <taxon>Actinopterygii</taxon>
        <taxon>Neopterygii</taxon>
        <taxon>Teleostei</taxon>
        <taxon>Ostariophysi</taxon>
        <taxon>Cypriniformes</taxon>
        <taxon>Cyprinidae</taxon>
        <taxon>Labeoninae</taxon>
        <taxon>Labeonini</taxon>
        <taxon>Cirrhinus</taxon>
    </lineage>
</organism>
<feature type="non-terminal residue" evidence="1">
    <location>
        <position position="1"/>
    </location>
</feature>
<feature type="non-terminal residue" evidence="1">
    <location>
        <position position="98"/>
    </location>
</feature>
<dbReference type="Proteomes" id="UP001529510">
    <property type="component" value="Unassembled WGS sequence"/>
</dbReference>
<dbReference type="AlphaFoldDB" id="A0ABD0MTX0"/>
<reference evidence="1 2" key="1">
    <citation type="submission" date="2024-05" db="EMBL/GenBank/DDBJ databases">
        <title>Genome sequencing and assembly of Indian major carp, Cirrhinus mrigala (Hamilton, 1822).</title>
        <authorList>
            <person name="Mohindra V."/>
            <person name="Chowdhury L.M."/>
            <person name="Lal K."/>
            <person name="Jena J.K."/>
        </authorList>
    </citation>
    <scope>NUCLEOTIDE SEQUENCE [LARGE SCALE GENOMIC DNA]</scope>
    <source>
        <strain evidence="1">CM1030</strain>
        <tissue evidence="1">Blood</tissue>
    </source>
</reference>